<dbReference type="InterPro" id="IPR023164">
    <property type="entry name" value="YqgQ-like_sf"/>
</dbReference>
<dbReference type="AlphaFoldDB" id="A0A0U1P1M2"/>
<keyword evidence="2" id="KW-1185">Reference proteome</keyword>
<dbReference type="OrthoDB" id="2361671at2"/>
<dbReference type="RefSeq" id="WP_090637500.1">
    <property type="nucleotide sequence ID" value="NZ_CVRB01000004.1"/>
</dbReference>
<dbReference type="Gene3D" id="1.10.287.760">
    <property type="entry name" value="YqgQ-like"/>
    <property type="match status" value="1"/>
</dbReference>
<dbReference type="Pfam" id="PF06014">
    <property type="entry name" value="YqgQ-like"/>
    <property type="match status" value="1"/>
</dbReference>
<dbReference type="EMBL" id="CVRB01000004">
    <property type="protein sequence ID" value="CRK84131.1"/>
    <property type="molecule type" value="Genomic_DNA"/>
</dbReference>
<name>A0A0U1P1M2_9BACI</name>
<evidence type="ECO:0000313" key="1">
    <source>
        <dbReference type="EMBL" id="CRK84131.1"/>
    </source>
</evidence>
<accession>A0A0U1P1M2</accession>
<dbReference type="SUPFAM" id="SSF158379">
    <property type="entry name" value="YqgQ-like"/>
    <property type="match status" value="1"/>
</dbReference>
<dbReference type="InterPro" id="IPR009256">
    <property type="entry name" value="YqgQ-like"/>
</dbReference>
<organism evidence="1 2">
    <name type="scientific">Neobacillus massiliamazoniensis</name>
    <dbReference type="NCBI Taxonomy" id="1499688"/>
    <lineage>
        <taxon>Bacteria</taxon>
        <taxon>Bacillati</taxon>
        <taxon>Bacillota</taxon>
        <taxon>Bacilli</taxon>
        <taxon>Bacillales</taxon>
        <taxon>Bacillaceae</taxon>
        <taxon>Neobacillus</taxon>
    </lineage>
</organism>
<dbReference type="STRING" id="1499688.BN000_04132"/>
<dbReference type="Proteomes" id="UP000199087">
    <property type="component" value="Unassembled WGS sequence"/>
</dbReference>
<evidence type="ECO:0000313" key="2">
    <source>
        <dbReference type="Proteomes" id="UP000199087"/>
    </source>
</evidence>
<protein>
    <submittedName>
        <fullName evidence="1">Cytoplasmic protein</fullName>
    </submittedName>
</protein>
<proteinExistence type="predicted"/>
<reference evidence="2" key="1">
    <citation type="submission" date="2015-05" db="EMBL/GenBank/DDBJ databases">
        <authorList>
            <person name="Urmite Genomes"/>
        </authorList>
    </citation>
    <scope>NUCLEOTIDE SEQUENCE [LARGE SCALE GENOMIC DNA]</scope>
    <source>
        <strain evidence="2">LF1</strain>
    </source>
</reference>
<sequence length="69" mass="8376">MKTIYEIQQYLKKFGTIIYIGDRVADLELMESELKELYKSQLIEVREYQTALLILRHEIQIEKEKVNER</sequence>
<gene>
    <name evidence="1" type="ORF">BN000_04132</name>
</gene>